<evidence type="ECO:0000313" key="3">
    <source>
        <dbReference type="Proteomes" id="UP000240418"/>
    </source>
</evidence>
<dbReference type="EMBL" id="PYGJ01000004">
    <property type="protein sequence ID" value="PSL19956.1"/>
    <property type="molecule type" value="Genomic_DNA"/>
</dbReference>
<dbReference type="Pfam" id="PF03061">
    <property type="entry name" value="4HBT"/>
    <property type="match status" value="1"/>
</dbReference>
<dbReference type="GO" id="GO:0016790">
    <property type="term" value="F:thiolester hydrolase activity"/>
    <property type="evidence" value="ECO:0007669"/>
    <property type="project" value="UniProtKB-ARBA"/>
</dbReference>
<reference evidence="2 3" key="1">
    <citation type="submission" date="2018-03" db="EMBL/GenBank/DDBJ databases">
        <title>Genomic Encyclopedia of Archaeal and Bacterial Type Strains, Phase II (KMG-II): from individual species to whole genera.</title>
        <authorList>
            <person name="Goeker M."/>
        </authorList>
    </citation>
    <scope>NUCLEOTIDE SEQUENCE [LARGE SCALE GENOMIC DNA]</scope>
    <source>
        <strain evidence="2 3">DSM 100673</strain>
    </source>
</reference>
<accession>A0A2P8FE12</accession>
<dbReference type="InterPro" id="IPR029069">
    <property type="entry name" value="HotDog_dom_sf"/>
</dbReference>
<organism evidence="2 3">
    <name type="scientific">Shimia abyssi</name>
    <dbReference type="NCBI Taxonomy" id="1662395"/>
    <lineage>
        <taxon>Bacteria</taxon>
        <taxon>Pseudomonadati</taxon>
        <taxon>Pseudomonadota</taxon>
        <taxon>Alphaproteobacteria</taxon>
        <taxon>Rhodobacterales</taxon>
        <taxon>Roseobacteraceae</taxon>
    </lineage>
</organism>
<proteinExistence type="predicted"/>
<dbReference type="InterPro" id="IPR006683">
    <property type="entry name" value="Thioestr_dom"/>
</dbReference>
<evidence type="ECO:0000313" key="2">
    <source>
        <dbReference type="EMBL" id="PSL19956.1"/>
    </source>
</evidence>
<dbReference type="Proteomes" id="UP000240418">
    <property type="component" value="Unassembled WGS sequence"/>
</dbReference>
<protein>
    <submittedName>
        <fullName evidence="2">Uncharacterized protein (TIGR00369 family)</fullName>
    </submittedName>
</protein>
<name>A0A2P8FE12_9RHOB</name>
<dbReference type="Gene3D" id="3.10.129.10">
    <property type="entry name" value="Hotdog Thioesterase"/>
    <property type="match status" value="1"/>
</dbReference>
<keyword evidence="3" id="KW-1185">Reference proteome</keyword>
<comment type="caution">
    <text evidence="2">The sequence shown here is derived from an EMBL/GenBank/DDBJ whole genome shotgun (WGS) entry which is preliminary data.</text>
</comment>
<feature type="domain" description="Thioesterase" evidence="1">
    <location>
        <begin position="51"/>
        <end position="125"/>
    </location>
</feature>
<evidence type="ECO:0000259" key="1">
    <source>
        <dbReference type="Pfam" id="PF03061"/>
    </source>
</evidence>
<gene>
    <name evidence="2" type="ORF">CLV88_10414</name>
</gene>
<sequence>MTLAPDLTQKLQDSFAKQSMMETFGASLSYLAHGNIEISAPILEICQQQHGFGHAALTFGIGDSAAGYAALSVMPLEAEVLTSEMKIHLLAPAKGDILLAKGRVIKPGRRLVIVESQVFAVENGVSTQVALMTGTMVPVTPK</sequence>
<dbReference type="RefSeq" id="WP_106607985.1">
    <property type="nucleotide sequence ID" value="NZ_PYGJ01000004.1"/>
</dbReference>
<dbReference type="AlphaFoldDB" id="A0A2P8FE12"/>
<dbReference type="OrthoDB" id="9806185at2"/>
<dbReference type="CDD" id="cd03443">
    <property type="entry name" value="PaaI_thioesterase"/>
    <property type="match status" value="1"/>
</dbReference>
<dbReference type="SUPFAM" id="SSF54637">
    <property type="entry name" value="Thioesterase/thiol ester dehydrase-isomerase"/>
    <property type="match status" value="1"/>
</dbReference>